<dbReference type="InterPro" id="IPR018357">
    <property type="entry name" value="Hexapep_transf_CS"/>
</dbReference>
<keyword evidence="1 4" id="KW-0808">Transferase</keyword>
<gene>
    <name evidence="4" type="ORF">C4532_06210</name>
</gene>
<dbReference type="Pfam" id="PF14602">
    <property type="entry name" value="Hexapep_2"/>
    <property type="match status" value="2"/>
</dbReference>
<dbReference type="InterPro" id="IPR051159">
    <property type="entry name" value="Hexapeptide_acetyltransf"/>
</dbReference>
<evidence type="ECO:0000313" key="4">
    <source>
        <dbReference type="EMBL" id="RJP72361.1"/>
    </source>
</evidence>
<dbReference type="AlphaFoldDB" id="A0A419F261"/>
<keyword evidence="3 4" id="KW-0012">Acyltransferase</keyword>
<protein>
    <submittedName>
        <fullName evidence="4">Acyltransferase</fullName>
    </submittedName>
</protein>
<dbReference type="InterPro" id="IPR001451">
    <property type="entry name" value="Hexapep"/>
</dbReference>
<evidence type="ECO:0000313" key="5">
    <source>
        <dbReference type="Proteomes" id="UP000285961"/>
    </source>
</evidence>
<keyword evidence="2" id="KW-0677">Repeat</keyword>
<evidence type="ECO:0000256" key="2">
    <source>
        <dbReference type="ARBA" id="ARBA00022737"/>
    </source>
</evidence>
<dbReference type="SUPFAM" id="SSF51161">
    <property type="entry name" value="Trimeric LpxA-like enzymes"/>
    <property type="match status" value="1"/>
</dbReference>
<dbReference type="Gene3D" id="2.160.10.10">
    <property type="entry name" value="Hexapeptide repeat proteins"/>
    <property type="match status" value="1"/>
</dbReference>
<dbReference type="PANTHER" id="PTHR23416">
    <property type="entry name" value="SIALIC ACID SYNTHASE-RELATED"/>
    <property type="match status" value="1"/>
</dbReference>
<name>A0A419F261_9BACT</name>
<dbReference type="GO" id="GO:0016746">
    <property type="term" value="F:acyltransferase activity"/>
    <property type="evidence" value="ECO:0007669"/>
    <property type="project" value="UniProtKB-KW"/>
</dbReference>
<dbReference type="InterPro" id="IPR011004">
    <property type="entry name" value="Trimer_LpxA-like_sf"/>
</dbReference>
<comment type="caution">
    <text evidence="4">The sequence shown here is derived from an EMBL/GenBank/DDBJ whole genome shotgun (WGS) entry which is preliminary data.</text>
</comment>
<evidence type="ECO:0000256" key="3">
    <source>
        <dbReference type="ARBA" id="ARBA00023315"/>
    </source>
</evidence>
<dbReference type="PROSITE" id="PS00101">
    <property type="entry name" value="HEXAPEP_TRANSFERASES"/>
    <property type="match status" value="1"/>
</dbReference>
<dbReference type="CDD" id="cd04647">
    <property type="entry name" value="LbH_MAT_like"/>
    <property type="match status" value="1"/>
</dbReference>
<organism evidence="4 5">
    <name type="scientific">Candidatus Abyssobacteria bacterium SURF_17</name>
    <dbReference type="NCBI Taxonomy" id="2093361"/>
    <lineage>
        <taxon>Bacteria</taxon>
        <taxon>Pseudomonadati</taxon>
        <taxon>Candidatus Hydrogenedentota</taxon>
        <taxon>Candidatus Abyssobacteria</taxon>
    </lineage>
</organism>
<accession>A0A419F261</accession>
<evidence type="ECO:0000256" key="1">
    <source>
        <dbReference type="ARBA" id="ARBA00022679"/>
    </source>
</evidence>
<sequence>MTTHIFPESTIEVGDRTRIGANSSLRAAKCVKIGKGCLIAPWVRIFDYNGHPLHPGGGRIGAPTPPDEVAPVIVGDNVWIGENAFIQRGVTIGNDSVVAANSVVARDVPEGTVVMGIPARVALRLADLDRKTELKPNLVQVTNSAGADAQRLF</sequence>
<proteinExistence type="predicted"/>
<dbReference type="Proteomes" id="UP000285961">
    <property type="component" value="Unassembled WGS sequence"/>
</dbReference>
<dbReference type="EMBL" id="QZKI01000046">
    <property type="protein sequence ID" value="RJP72361.1"/>
    <property type="molecule type" value="Genomic_DNA"/>
</dbReference>
<dbReference type="PANTHER" id="PTHR23416:SF78">
    <property type="entry name" value="LIPOPOLYSACCHARIDE BIOSYNTHESIS O-ACETYL TRANSFERASE WBBJ-RELATED"/>
    <property type="match status" value="1"/>
</dbReference>
<reference evidence="4 5" key="1">
    <citation type="journal article" date="2017" name="ISME J.">
        <title>Energy and carbon metabolisms in a deep terrestrial subsurface fluid microbial community.</title>
        <authorList>
            <person name="Momper L."/>
            <person name="Jungbluth S.P."/>
            <person name="Lee M.D."/>
            <person name="Amend J.P."/>
        </authorList>
    </citation>
    <scope>NUCLEOTIDE SEQUENCE [LARGE SCALE GENOMIC DNA]</scope>
    <source>
        <strain evidence="4">SURF_17</strain>
    </source>
</reference>